<keyword evidence="2" id="KW-0548">Nucleotidyltransferase</keyword>
<organism evidence="2">
    <name type="scientific">Phengaris nausithous</name>
    <dbReference type="NCBI Taxonomy" id="203777"/>
    <lineage>
        <taxon>Eukaryota</taxon>
        <taxon>Metazoa</taxon>
        <taxon>Ecdysozoa</taxon>
        <taxon>Arthropoda</taxon>
        <taxon>Hexapoda</taxon>
        <taxon>Insecta</taxon>
        <taxon>Pterygota</taxon>
        <taxon>Neoptera</taxon>
        <taxon>Endopterygota</taxon>
        <taxon>Lepidoptera</taxon>
        <taxon>Glossata</taxon>
        <taxon>Ditrysia</taxon>
        <taxon>Papilionoidea</taxon>
        <taxon>Lycaenidae</taxon>
        <taxon>Polyommatinae</taxon>
        <taxon>Phengaris</taxon>
    </lineage>
</organism>
<dbReference type="InterPro" id="IPR043502">
    <property type="entry name" value="DNA/RNA_pol_sf"/>
</dbReference>
<evidence type="ECO:0000313" key="2">
    <source>
        <dbReference type="EMBL" id="ABH11542.1"/>
    </source>
</evidence>
<dbReference type="InterPro" id="IPR000477">
    <property type="entry name" value="RT_dom"/>
</dbReference>
<proteinExistence type="predicted"/>
<dbReference type="EMBL" id="DQ836391">
    <property type="protein sequence ID" value="ABH11542.1"/>
    <property type="molecule type" value="Genomic_DNA"/>
</dbReference>
<protein>
    <submittedName>
        <fullName evidence="2">Reverse transcriptase</fullName>
    </submittedName>
</protein>
<feature type="non-terminal residue" evidence="2">
    <location>
        <position position="1"/>
    </location>
</feature>
<reference evidence="2" key="1">
    <citation type="journal article" date="2007" name="BMC Evol. Biol.">
        <title>CR1 clade of non-LTR retrotransposons from Maculinea butterflies (Lepidoptera: Lycaenidae): evidence for recent horizontal transmission.</title>
        <authorList>
            <person name="Novikova O."/>
            <person name="Sliwinska E."/>
            <person name="Fet V."/>
            <person name="Settele J."/>
            <person name="Blinov A."/>
            <person name="Woyciechowski M."/>
        </authorList>
    </citation>
    <scope>NUCLEOTIDE SEQUENCE</scope>
</reference>
<name>Q0MWW2_9NEOP</name>
<dbReference type="GO" id="GO:0003964">
    <property type="term" value="F:RNA-directed DNA polymerase activity"/>
    <property type="evidence" value="ECO:0007669"/>
    <property type="project" value="UniProtKB-KW"/>
</dbReference>
<dbReference type="Pfam" id="PF00078">
    <property type="entry name" value="RVT_1"/>
    <property type="match status" value="1"/>
</dbReference>
<feature type="non-terminal residue" evidence="2">
    <location>
        <position position="184"/>
    </location>
</feature>
<accession>Q0MWW2</accession>
<feature type="domain" description="Reverse transcriptase" evidence="1">
    <location>
        <begin position="52"/>
        <end position="172"/>
    </location>
</feature>
<evidence type="ECO:0000259" key="1">
    <source>
        <dbReference type="Pfam" id="PF00078"/>
    </source>
</evidence>
<keyword evidence="2" id="KW-0808">Transferase</keyword>
<dbReference type="AlphaFoldDB" id="Q0MWW2"/>
<gene>
    <name evidence="2" type="primary">RT</name>
</gene>
<keyword evidence="2" id="KW-0695">RNA-directed DNA polymerase</keyword>
<dbReference type="PANTHER" id="PTHR19446">
    <property type="entry name" value="REVERSE TRANSCRIPTASES"/>
    <property type="match status" value="1"/>
</dbReference>
<sequence length="184" mass="20830">IPGRVWVIVLPALGEKLRDLFTGCLKEGIFPKLWKIPKLVLFQKEGRSVDSASAYRPICLLDEIGKLFERIIADRINKHVNNCGPNLSQNQYGFRKGRSTVDAILRVKDITTSATSKGRKVLAISIDIVNAFNSLPWRTIRKALVYHRVPPYLQRVLHSYLSDRCIIYVDKNGVVQVKNVECGV</sequence>
<dbReference type="SUPFAM" id="SSF56672">
    <property type="entry name" value="DNA/RNA polymerases"/>
    <property type="match status" value="1"/>
</dbReference>